<feature type="compositionally biased region" description="Low complexity" evidence="1">
    <location>
        <begin position="331"/>
        <end position="349"/>
    </location>
</feature>
<dbReference type="Gene3D" id="2.30.30.140">
    <property type="match status" value="1"/>
</dbReference>
<accession>A0AAD5XLN9</accession>
<keyword evidence="4" id="KW-1185">Reference proteome</keyword>
<reference evidence="3" key="1">
    <citation type="submission" date="2020-05" db="EMBL/GenBank/DDBJ databases">
        <title>Phylogenomic resolution of chytrid fungi.</title>
        <authorList>
            <person name="Stajich J.E."/>
            <person name="Amses K."/>
            <person name="Simmons R."/>
            <person name="Seto K."/>
            <person name="Myers J."/>
            <person name="Bonds A."/>
            <person name="Quandt C.A."/>
            <person name="Barry K."/>
            <person name="Liu P."/>
            <person name="Grigoriev I."/>
            <person name="Longcore J.E."/>
            <person name="James T.Y."/>
        </authorList>
    </citation>
    <scope>NUCLEOTIDE SEQUENCE</scope>
    <source>
        <strain evidence="3">JEL0379</strain>
    </source>
</reference>
<sequence length="349" mass="38666">MSTSTNASSPPPPPPLPQDRDSFLRAQQLDKFLLLPVNKELDKTIDSHFEDLLKLARQTFKTASVDKQKVENWVEEQLIRLKVFEQVDFASEAKKIWQIADMQELLHAESVAPGKAPSKSTTDNPPPQSKKRTREDSPAEPKSKRSAKSVVESPEDSDSELSDAASEGQSASAKRKPSQPQPKGKKNDTNQQYATGSTVAAQVPRGKQNTCIYALKIKSYHSATKTYQCVDPAPEFKKKKSWTVSSNHLVDYKTLTAGATYKADDHVYALSRIEGGLTTEFYSGVIKKVLPKKKFKIQFDDGEHQIVAQENMFHRRELGAGQSPPKRKKSGSSARSTPSASATFSDKSE</sequence>
<dbReference type="EMBL" id="JADGJQ010000107">
    <property type="protein sequence ID" value="KAJ3169396.1"/>
    <property type="molecule type" value="Genomic_DNA"/>
</dbReference>
<feature type="region of interest" description="Disordered" evidence="1">
    <location>
        <begin position="111"/>
        <end position="201"/>
    </location>
</feature>
<dbReference type="Proteomes" id="UP001212152">
    <property type="component" value="Unassembled WGS sequence"/>
</dbReference>
<dbReference type="InterPro" id="IPR010750">
    <property type="entry name" value="SGF29_tudor-like_dom"/>
</dbReference>
<proteinExistence type="predicted"/>
<comment type="caution">
    <text evidence="3">The sequence shown here is derived from an EMBL/GenBank/DDBJ whole genome shotgun (WGS) entry which is preliminary data.</text>
</comment>
<protein>
    <recommendedName>
        <fullName evidence="2">SGF29 C-terminal domain-containing protein</fullName>
    </recommendedName>
</protein>
<dbReference type="AlphaFoldDB" id="A0AAD5XLN9"/>
<organism evidence="3 4">
    <name type="scientific">Geranomyces variabilis</name>
    <dbReference type="NCBI Taxonomy" id="109894"/>
    <lineage>
        <taxon>Eukaryota</taxon>
        <taxon>Fungi</taxon>
        <taxon>Fungi incertae sedis</taxon>
        <taxon>Chytridiomycota</taxon>
        <taxon>Chytridiomycota incertae sedis</taxon>
        <taxon>Chytridiomycetes</taxon>
        <taxon>Spizellomycetales</taxon>
        <taxon>Powellomycetaceae</taxon>
        <taxon>Geranomyces</taxon>
    </lineage>
</organism>
<feature type="compositionally biased region" description="Polar residues" evidence="1">
    <location>
        <begin position="189"/>
        <end position="200"/>
    </location>
</feature>
<feature type="region of interest" description="Disordered" evidence="1">
    <location>
        <begin position="312"/>
        <end position="349"/>
    </location>
</feature>
<dbReference type="PROSITE" id="PS51518">
    <property type="entry name" value="SGF29_C"/>
    <property type="match status" value="1"/>
</dbReference>
<gene>
    <name evidence="3" type="ORF">HDU87_000618</name>
</gene>
<feature type="compositionally biased region" description="Basic and acidic residues" evidence="1">
    <location>
        <begin position="133"/>
        <end position="143"/>
    </location>
</feature>
<feature type="domain" description="SGF29 C-terminal" evidence="2">
    <location>
        <begin position="189"/>
        <end position="349"/>
    </location>
</feature>
<evidence type="ECO:0000313" key="3">
    <source>
        <dbReference type="EMBL" id="KAJ3169396.1"/>
    </source>
</evidence>
<evidence type="ECO:0000259" key="2">
    <source>
        <dbReference type="PROSITE" id="PS51518"/>
    </source>
</evidence>
<dbReference type="Pfam" id="PF07039">
    <property type="entry name" value="SGF29_Tudor"/>
    <property type="match status" value="1"/>
</dbReference>
<evidence type="ECO:0000256" key="1">
    <source>
        <dbReference type="SAM" id="MobiDB-lite"/>
    </source>
</evidence>
<feature type="region of interest" description="Disordered" evidence="1">
    <location>
        <begin position="1"/>
        <end position="21"/>
    </location>
</feature>
<name>A0AAD5XLN9_9FUNG</name>
<evidence type="ECO:0000313" key="4">
    <source>
        <dbReference type="Proteomes" id="UP001212152"/>
    </source>
</evidence>